<dbReference type="Proteomes" id="UP000053599">
    <property type="component" value="Unassembled WGS sequence"/>
</dbReference>
<protein>
    <submittedName>
        <fullName evidence="2">Uncharacterized protein</fullName>
    </submittedName>
</protein>
<dbReference type="AlphaFoldDB" id="A0A0D1YGR1"/>
<proteinExistence type="predicted"/>
<accession>A0A0D1YGR1</accession>
<organism evidence="2 3">
    <name type="scientific">Exophiala sideris</name>
    <dbReference type="NCBI Taxonomy" id="1016849"/>
    <lineage>
        <taxon>Eukaryota</taxon>
        <taxon>Fungi</taxon>
        <taxon>Dikarya</taxon>
        <taxon>Ascomycota</taxon>
        <taxon>Pezizomycotina</taxon>
        <taxon>Eurotiomycetes</taxon>
        <taxon>Chaetothyriomycetidae</taxon>
        <taxon>Chaetothyriales</taxon>
        <taxon>Herpotrichiellaceae</taxon>
        <taxon>Exophiala</taxon>
    </lineage>
</organism>
<dbReference type="EMBL" id="KN846953">
    <property type="protein sequence ID" value="KIV80179.1"/>
    <property type="molecule type" value="Genomic_DNA"/>
</dbReference>
<evidence type="ECO:0000313" key="3">
    <source>
        <dbReference type="Proteomes" id="UP000053599"/>
    </source>
</evidence>
<gene>
    <name evidence="2" type="ORF">PV11_07698</name>
</gene>
<feature type="region of interest" description="Disordered" evidence="1">
    <location>
        <begin position="33"/>
        <end position="59"/>
    </location>
</feature>
<reference evidence="2 3" key="1">
    <citation type="submission" date="2015-01" db="EMBL/GenBank/DDBJ databases">
        <title>The Genome Sequence of Exophiala sideris CBS121828.</title>
        <authorList>
            <consortium name="The Broad Institute Genomics Platform"/>
            <person name="Cuomo C."/>
            <person name="de Hoog S."/>
            <person name="Gorbushina A."/>
            <person name="Stielow B."/>
            <person name="Teixiera M."/>
            <person name="Abouelleil A."/>
            <person name="Chapman S.B."/>
            <person name="Priest M."/>
            <person name="Young S.K."/>
            <person name="Wortman J."/>
            <person name="Nusbaum C."/>
            <person name="Birren B."/>
        </authorList>
    </citation>
    <scope>NUCLEOTIDE SEQUENCE [LARGE SCALE GENOMIC DNA]</scope>
    <source>
        <strain evidence="2 3">CBS 121828</strain>
    </source>
</reference>
<evidence type="ECO:0000313" key="2">
    <source>
        <dbReference type="EMBL" id="KIV80179.1"/>
    </source>
</evidence>
<dbReference type="OrthoDB" id="4157998at2759"/>
<sequence>MSSEERRGSKSAEMFNKMFHRKSNVNVIEVDDSASVSSHTPLVNQKAAPRLDSPKPKNNMVTALTQQPELVSKEEKEMHEDLMAKAKTMSPEEFKVYLHQHREELETLGRNSGAGISGLFWVYKDNTKMGPI</sequence>
<dbReference type="HOGENOM" id="CLU_135727_0_0_1"/>
<feature type="compositionally biased region" description="Polar residues" evidence="1">
    <location>
        <begin position="34"/>
        <end position="43"/>
    </location>
</feature>
<name>A0A0D1YGR1_9EURO</name>
<evidence type="ECO:0000256" key="1">
    <source>
        <dbReference type="SAM" id="MobiDB-lite"/>
    </source>
</evidence>